<accession>A0A166W162</accession>
<evidence type="ECO:0000313" key="2">
    <source>
        <dbReference type="EMBL" id="KZP33275.1"/>
    </source>
</evidence>
<dbReference type="Proteomes" id="UP000076532">
    <property type="component" value="Unassembled WGS sequence"/>
</dbReference>
<sequence length="144" mass="15014">MSMGEADAKFPGQHGTGANVEPPSPTRENPGQVYPKSDPSPAPSGTGTGRAAQQVLGNPYLQTGIFQKLDQALVEVVRTIEGEQSAMGASPDEAALIKKFEGWRDELEEIMSGRPPPAGDAPQTDGVPAEDGGLFTESGGMFTD</sequence>
<evidence type="ECO:0000313" key="3">
    <source>
        <dbReference type="Proteomes" id="UP000076532"/>
    </source>
</evidence>
<dbReference type="OrthoDB" id="2560792at2759"/>
<evidence type="ECO:0000256" key="1">
    <source>
        <dbReference type="SAM" id="MobiDB-lite"/>
    </source>
</evidence>
<feature type="region of interest" description="Disordered" evidence="1">
    <location>
        <begin position="1"/>
        <end position="55"/>
    </location>
</feature>
<dbReference type="AlphaFoldDB" id="A0A166W162"/>
<reference evidence="2 3" key="1">
    <citation type="journal article" date="2016" name="Mol. Biol. Evol.">
        <title>Comparative Genomics of Early-Diverging Mushroom-Forming Fungi Provides Insights into the Origins of Lignocellulose Decay Capabilities.</title>
        <authorList>
            <person name="Nagy L.G."/>
            <person name="Riley R."/>
            <person name="Tritt A."/>
            <person name="Adam C."/>
            <person name="Daum C."/>
            <person name="Floudas D."/>
            <person name="Sun H."/>
            <person name="Yadav J.S."/>
            <person name="Pangilinan J."/>
            <person name="Larsson K.H."/>
            <person name="Matsuura K."/>
            <person name="Barry K."/>
            <person name="Labutti K."/>
            <person name="Kuo R."/>
            <person name="Ohm R.A."/>
            <person name="Bhattacharya S.S."/>
            <person name="Shirouzu T."/>
            <person name="Yoshinaga Y."/>
            <person name="Martin F.M."/>
            <person name="Grigoriev I.V."/>
            <person name="Hibbett D.S."/>
        </authorList>
    </citation>
    <scope>NUCLEOTIDE SEQUENCE [LARGE SCALE GENOMIC DNA]</scope>
    <source>
        <strain evidence="2 3">CBS 109695</strain>
    </source>
</reference>
<dbReference type="EMBL" id="KV417483">
    <property type="protein sequence ID" value="KZP33275.1"/>
    <property type="molecule type" value="Genomic_DNA"/>
</dbReference>
<feature type="region of interest" description="Disordered" evidence="1">
    <location>
        <begin position="110"/>
        <end position="144"/>
    </location>
</feature>
<gene>
    <name evidence="2" type="ORF">FIBSPDRAFT_943671</name>
</gene>
<proteinExistence type="predicted"/>
<name>A0A166W162_9AGAM</name>
<organism evidence="2 3">
    <name type="scientific">Athelia psychrophila</name>
    <dbReference type="NCBI Taxonomy" id="1759441"/>
    <lineage>
        <taxon>Eukaryota</taxon>
        <taxon>Fungi</taxon>
        <taxon>Dikarya</taxon>
        <taxon>Basidiomycota</taxon>
        <taxon>Agaricomycotina</taxon>
        <taxon>Agaricomycetes</taxon>
        <taxon>Agaricomycetidae</taxon>
        <taxon>Atheliales</taxon>
        <taxon>Atheliaceae</taxon>
        <taxon>Athelia</taxon>
    </lineage>
</organism>
<keyword evidence="3" id="KW-1185">Reference proteome</keyword>
<protein>
    <submittedName>
        <fullName evidence="2">Uncharacterized protein</fullName>
    </submittedName>
</protein>